<dbReference type="CDD" id="cd11454">
    <property type="entry name" value="bHLH_AtIND_like"/>
    <property type="match status" value="1"/>
</dbReference>
<dbReference type="GO" id="GO:0046983">
    <property type="term" value="F:protein dimerization activity"/>
    <property type="evidence" value="ECO:0007669"/>
    <property type="project" value="InterPro"/>
</dbReference>
<dbReference type="PANTHER" id="PTHR45914:SF12">
    <property type="entry name" value="TRANSCRIPTION FACTOR BHLH87"/>
    <property type="match status" value="1"/>
</dbReference>
<dbReference type="InterPro" id="IPR011598">
    <property type="entry name" value="bHLH_dom"/>
</dbReference>
<evidence type="ECO:0000256" key="2">
    <source>
        <dbReference type="ARBA" id="ARBA00005510"/>
    </source>
</evidence>
<comment type="similarity">
    <text evidence="2">Belongs to the bHLH protein family.</text>
</comment>
<evidence type="ECO:0000256" key="5">
    <source>
        <dbReference type="ARBA" id="ARBA00023242"/>
    </source>
</evidence>
<keyword evidence="5" id="KW-0539">Nucleus</keyword>
<dbReference type="EMBL" id="AMZH03024806">
    <property type="protein sequence ID" value="RRT35593.1"/>
    <property type="molecule type" value="Genomic_DNA"/>
</dbReference>
<dbReference type="GO" id="GO:0005634">
    <property type="term" value="C:nucleus"/>
    <property type="evidence" value="ECO:0007669"/>
    <property type="project" value="UniProtKB-SubCell"/>
</dbReference>
<keyword evidence="3" id="KW-0805">Transcription regulation</keyword>
<dbReference type="PANTHER" id="PTHR45914">
    <property type="entry name" value="TRANSCRIPTION FACTOR HEC3-RELATED"/>
    <property type="match status" value="1"/>
</dbReference>
<dbReference type="Gene3D" id="4.10.280.10">
    <property type="entry name" value="Helix-loop-helix DNA-binding domain"/>
    <property type="match status" value="1"/>
</dbReference>
<name>A0A426X7Y4_ENSVE</name>
<comment type="caution">
    <text evidence="7">The sequence shown here is derived from an EMBL/GenBank/DDBJ whole genome shotgun (WGS) entry which is preliminary data.</text>
</comment>
<dbReference type="InterPro" id="IPR045843">
    <property type="entry name" value="IND-like"/>
</dbReference>
<protein>
    <recommendedName>
        <fullName evidence="6">BHLH domain-containing protein</fullName>
    </recommendedName>
</protein>
<comment type="subcellular location">
    <subcellularLocation>
        <location evidence="1">Nucleus</location>
    </subcellularLocation>
</comment>
<keyword evidence="4" id="KW-0804">Transcription</keyword>
<dbReference type="GO" id="GO:0003700">
    <property type="term" value="F:DNA-binding transcription factor activity"/>
    <property type="evidence" value="ECO:0007669"/>
    <property type="project" value="InterPro"/>
</dbReference>
<gene>
    <name evidence="7" type="ORF">B296_00056958</name>
</gene>
<evidence type="ECO:0000256" key="3">
    <source>
        <dbReference type="ARBA" id="ARBA00023015"/>
    </source>
</evidence>
<dbReference type="AlphaFoldDB" id="A0A426X7Y4"/>
<dbReference type="PROSITE" id="PS50888">
    <property type="entry name" value="BHLH"/>
    <property type="match status" value="1"/>
</dbReference>
<sequence>MDGLGFGNSTSLRNEVSISPTQWSDQYENVLVSNEDYRNACEKHKLEEALLISSSFHLQGILPCHPISNFDAVDETINTLASTFHQVTDTTSDTSCLQQQELIMLTADSALRISGIPAITEDALSPQLHASVVPSSGRPKIIIDPFCCPSENFGSYNQSQVNIDNNDEDYFDIFSSTKSTCRLSCTATISSGEFETHGLFDYHIPNVDRQNSFIPDVPGVESSREKYITKRKLDDYEKAGENCCKKRGFEISFRNAPRQKKLRSEENSGPSSINFSQQSYYELDTEAIAQVKEMIYRAAALRPVDLGMEEASEKPKRKNVRISSDPQTVAARHRRERISERLRMLQKLVPGGSKMDTATMLDEAANYLKFLKSQVRALETLGNEHDPMDRYTVPFGSTFRSGFSHAKPFLRQEP</sequence>
<evidence type="ECO:0000256" key="1">
    <source>
        <dbReference type="ARBA" id="ARBA00004123"/>
    </source>
</evidence>
<evidence type="ECO:0000313" key="7">
    <source>
        <dbReference type="EMBL" id="RRT35593.1"/>
    </source>
</evidence>
<dbReference type="InterPro" id="IPR036638">
    <property type="entry name" value="HLH_DNA-bd_sf"/>
</dbReference>
<dbReference type="Proteomes" id="UP000287651">
    <property type="component" value="Unassembled WGS sequence"/>
</dbReference>
<accession>A0A426X7Y4</accession>
<evidence type="ECO:0000256" key="4">
    <source>
        <dbReference type="ARBA" id="ARBA00023163"/>
    </source>
</evidence>
<dbReference type="SMART" id="SM00353">
    <property type="entry name" value="HLH"/>
    <property type="match status" value="1"/>
</dbReference>
<evidence type="ECO:0000313" key="8">
    <source>
        <dbReference type="Proteomes" id="UP000287651"/>
    </source>
</evidence>
<evidence type="ECO:0000259" key="6">
    <source>
        <dbReference type="PROSITE" id="PS50888"/>
    </source>
</evidence>
<feature type="domain" description="BHLH" evidence="6">
    <location>
        <begin position="322"/>
        <end position="371"/>
    </location>
</feature>
<reference evidence="7 8" key="1">
    <citation type="journal article" date="2014" name="Agronomy (Basel)">
        <title>A Draft Genome Sequence for Ensete ventricosum, the Drought-Tolerant Tree Against Hunger.</title>
        <authorList>
            <person name="Harrison J."/>
            <person name="Moore K.A."/>
            <person name="Paszkiewicz K."/>
            <person name="Jones T."/>
            <person name="Grant M."/>
            <person name="Ambacheew D."/>
            <person name="Muzemil S."/>
            <person name="Studholme D.J."/>
        </authorList>
    </citation>
    <scope>NUCLEOTIDE SEQUENCE [LARGE SCALE GENOMIC DNA]</scope>
</reference>
<dbReference type="SUPFAM" id="SSF47459">
    <property type="entry name" value="HLH, helix-loop-helix DNA-binding domain"/>
    <property type="match status" value="1"/>
</dbReference>
<organism evidence="7 8">
    <name type="scientific">Ensete ventricosum</name>
    <name type="common">Abyssinian banana</name>
    <name type="synonym">Musa ensete</name>
    <dbReference type="NCBI Taxonomy" id="4639"/>
    <lineage>
        <taxon>Eukaryota</taxon>
        <taxon>Viridiplantae</taxon>
        <taxon>Streptophyta</taxon>
        <taxon>Embryophyta</taxon>
        <taxon>Tracheophyta</taxon>
        <taxon>Spermatophyta</taxon>
        <taxon>Magnoliopsida</taxon>
        <taxon>Liliopsida</taxon>
        <taxon>Zingiberales</taxon>
        <taxon>Musaceae</taxon>
        <taxon>Ensete</taxon>
    </lineage>
</organism>
<proteinExistence type="inferred from homology"/>
<dbReference type="Pfam" id="PF00010">
    <property type="entry name" value="HLH"/>
    <property type="match status" value="1"/>
</dbReference>